<accession>A0A1E5PZG7</accession>
<name>A0A1E5PZG7_9ACTN</name>
<sequence length="97" mass="10329">MTSFVAGGVAVLALARIARHHLPHPDAGRRAVLFLLFSPCAVFLAAGYTEALFLALALPAWLAALRRNWPAAAVLAALPAPYAPDSSSRPRWSCTSY</sequence>
<evidence type="ECO:0000256" key="1">
    <source>
        <dbReference type="SAM" id="Phobius"/>
    </source>
</evidence>
<dbReference type="AlphaFoldDB" id="A0A1E5PZG7"/>
<evidence type="ECO:0000313" key="3">
    <source>
        <dbReference type="Proteomes" id="UP000095705"/>
    </source>
</evidence>
<organism evidence="2 3">
    <name type="scientific">Streptomyces subrutilus</name>
    <dbReference type="NCBI Taxonomy" id="36818"/>
    <lineage>
        <taxon>Bacteria</taxon>
        <taxon>Bacillati</taxon>
        <taxon>Actinomycetota</taxon>
        <taxon>Actinomycetes</taxon>
        <taxon>Kitasatosporales</taxon>
        <taxon>Streptomycetaceae</taxon>
        <taxon>Streptomyces</taxon>
    </lineage>
</organism>
<dbReference type="GO" id="GO:0006506">
    <property type="term" value="P:GPI anchor biosynthetic process"/>
    <property type="evidence" value="ECO:0007669"/>
    <property type="project" value="UniProtKB-UniPathway"/>
</dbReference>
<dbReference type="GO" id="GO:0016020">
    <property type="term" value="C:membrane"/>
    <property type="evidence" value="ECO:0007669"/>
    <property type="project" value="GOC"/>
</dbReference>
<dbReference type="Pfam" id="PF04188">
    <property type="entry name" value="Mannosyl_trans2"/>
    <property type="match status" value="1"/>
</dbReference>
<keyword evidence="1" id="KW-0472">Membrane</keyword>
<dbReference type="UniPathway" id="UPA00196"/>
<feature type="transmembrane region" description="Helical" evidence="1">
    <location>
        <begin position="31"/>
        <end position="58"/>
    </location>
</feature>
<keyword evidence="1" id="KW-1133">Transmembrane helix</keyword>
<dbReference type="Proteomes" id="UP000095705">
    <property type="component" value="Unassembled WGS sequence"/>
</dbReference>
<keyword evidence="3" id="KW-1185">Reference proteome</keyword>
<dbReference type="InterPro" id="IPR007315">
    <property type="entry name" value="PIG-V/Gpi18"/>
</dbReference>
<dbReference type="GO" id="GO:0004376">
    <property type="term" value="F:GPI mannosyltransferase activity"/>
    <property type="evidence" value="ECO:0007669"/>
    <property type="project" value="InterPro"/>
</dbReference>
<comment type="caution">
    <text evidence="2">The sequence shown here is derived from an EMBL/GenBank/DDBJ whole genome shotgun (WGS) entry which is preliminary data.</text>
</comment>
<protein>
    <submittedName>
        <fullName evidence="2">Uncharacterized protein</fullName>
    </submittedName>
</protein>
<dbReference type="STRING" id="36818.BGK67_29645"/>
<evidence type="ECO:0000313" key="2">
    <source>
        <dbReference type="EMBL" id="OEJ34937.1"/>
    </source>
</evidence>
<gene>
    <name evidence="2" type="ORF">BGK67_29645</name>
</gene>
<reference evidence="2 3" key="1">
    <citation type="submission" date="2016-08" db="EMBL/GenBank/DDBJ databases">
        <title>The complete genome of Streptomyces subrutilus 10-1-1.</title>
        <authorList>
            <person name="Chen X."/>
        </authorList>
    </citation>
    <scope>NUCLEOTIDE SEQUENCE [LARGE SCALE GENOMIC DNA]</scope>
    <source>
        <strain evidence="2 3">10-1-1</strain>
    </source>
</reference>
<dbReference type="EMBL" id="MEHK01000001">
    <property type="protein sequence ID" value="OEJ34937.1"/>
    <property type="molecule type" value="Genomic_DNA"/>
</dbReference>
<proteinExistence type="predicted"/>
<dbReference type="GO" id="GO:0000009">
    <property type="term" value="F:alpha-1,6-mannosyltransferase activity"/>
    <property type="evidence" value="ECO:0007669"/>
    <property type="project" value="InterPro"/>
</dbReference>
<keyword evidence="1" id="KW-0812">Transmembrane</keyword>